<dbReference type="EMBL" id="BK032574">
    <property type="protein sequence ID" value="DAF48824.1"/>
    <property type="molecule type" value="Genomic_DNA"/>
</dbReference>
<proteinExistence type="predicted"/>
<accession>A0A8S5SD20</accession>
<name>A0A8S5SD20_9CAUD</name>
<sequence>MGEISKSLFLCSSCCLSTRPPKWEPEREPKW</sequence>
<organism evidence="1">
    <name type="scientific">Myoviridae sp. ctfWc3</name>
    <dbReference type="NCBI Taxonomy" id="2827697"/>
    <lineage>
        <taxon>Viruses</taxon>
        <taxon>Duplodnaviria</taxon>
        <taxon>Heunggongvirae</taxon>
        <taxon>Uroviricota</taxon>
        <taxon>Caudoviricetes</taxon>
    </lineage>
</organism>
<protein>
    <submittedName>
        <fullName evidence="1">Uncharacterized protein</fullName>
    </submittedName>
</protein>
<reference evidence="1" key="1">
    <citation type="journal article" date="2021" name="Proc. Natl. Acad. Sci. U.S.A.">
        <title>A Catalog of Tens of Thousands of Viruses from Human Metagenomes Reveals Hidden Associations with Chronic Diseases.</title>
        <authorList>
            <person name="Tisza M.J."/>
            <person name="Buck C.B."/>
        </authorList>
    </citation>
    <scope>NUCLEOTIDE SEQUENCE</scope>
    <source>
        <strain evidence="1">CtfWc3</strain>
    </source>
</reference>
<evidence type="ECO:0000313" key="1">
    <source>
        <dbReference type="EMBL" id="DAF48824.1"/>
    </source>
</evidence>